<dbReference type="Proteomes" id="UP000886842">
    <property type="component" value="Unassembled WGS sequence"/>
</dbReference>
<dbReference type="Gene3D" id="2.30.40.10">
    <property type="entry name" value="Urease, subunit C, domain 1"/>
    <property type="match status" value="1"/>
</dbReference>
<comment type="caution">
    <text evidence="2">The sequence shown here is derived from an EMBL/GenBank/DDBJ whole genome shotgun (WGS) entry which is preliminary data.</text>
</comment>
<dbReference type="SUPFAM" id="SSF51556">
    <property type="entry name" value="Metallo-dependent hydrolases"/>
    <property type="match status" value="1"/>
</dbReference>
<name>A0A9D1GXZ6_9ACTN</name>
<dbReference type="PANTHER" id="PTHR22642:SF2">
    <property type="entry name" value="PROTEIN LONG AFTER FAR-RED 3"/>
    <property type="match status" value="1"/>
</dbReference>
<dbReference type="InterPro" id="IPR011059">
    <property type="entry name" value="Metal-dep_hydrolase_composite"/>
</dbReference>
<organism evidence="2 3">
    <name type="scientific">Candidatus Avipropionibacterium avicola</name>
    <dbReference type="NCBI Taxonomy" id="2840701"/>
    <lineage>
        <taxon>Bacteria</taxon>
        <taxon>Bacillati</taxon>
        <taxon>Actinomycetota</taxon>
        <taxon>Actinomycetes</taxon>
        <taxon>Propionibacteriales</taxon>
        <taxon>Propionibacteriaceae</taxon>
        <taxon>Propionibacteriaceae incertae sedis</taxon>
        <taxon>Candidatus Avipropionibacterium</taxon>
    </lineage>
</organism>
<dbReference type="Gene3D" id="3.10.310.70">
    <property type="match status" value="1"/>
</dbReference>
<dbReference type="Pfam" id="PF07969">
    <property type="entry name" value="Amidohydro_3"/>
    <property type="match status" value="1"/>
</dbReference>
<feature type="domain" description="Amidohydrolase 3" evidence="1">
    <location>
        <begin position="53"/>
        <end position="504"/>
    </location>
</feature>
<protein>
    <submittedName>
        <fullName evidence="2">Amidohydrolase family protein</fullName>
    </submittedName>
</protein>
<dbReference type="SUPFAM" id="SSF51338">
    <property type="entry name" value="Composite domain of metallo-dependent hydrolases"/>
    <property type="match status" value="1"/>
</dbReference>
<accession>A0A9D1GXZ6</accession>
<reference evidence="2" key="2">
    <citation type="journal article" date="2021" name="PeerJ">
        <title>Extensive microbial diversity within the chicken gut microbiome revealed by metagenomics and culture.</title>
        <authorList>
            <person name="Gilroy R."/>
            <person name="Ravi A."/>
            <person name="Getino M."/>
            <person name="Pursley I."/>
            <person name="Horton D.L."/>
            <person name="Alikhan N.F."/>
            <person name="Baker D."/>
            <person name="Gharbi K."/>
            <person name="Hall N."/>
            <person name="Watson M."/>
            <person name="Adriaenssens E.M."/>
            <person name="Foster-Nyarko E."/>
            <person name="Jarju S."/>
            <person name="Secka A."/>
            <person name="Antonio M."/>
            <person name="Oren A."/>
            <person name="Chaudhuri R.R."/>
            <person name="La Ragione R."/>
            <person name="Hildebrand F."/>
            <person name="Pallen M.J."/>
        </authorList>
    </citation>
    <scope>NUCLEOTIDE SEQUENCE</scope>
    <source>
        <strain evidence="2">ChiGjej1B1-24693</strain>
    </source>
</reference>
<dbReference type="InterPro" id="IPR032466">
    <property type="entry name" value="Metal_Hydrolase"/>
</dbReference>
<dbReference type="InterPro" id="IPR013108">
    <property type="entry name" value="Amidohydro_3"/>
</dbReference>
<dbReference type="EMBL" id="DVLP01000167">
    <property type="protein sequence ID" value="HIT75028.1"/>
    <property type="molecule type" value="Genomic_DNA"/>
</dbReference>
<evidence type="ECO:0000259" key="1">
    <source>
        <dbReference type="Pfam" id="PF07969"/>
    </source>
</evidence>
<sequence>MSDNILVRDVRPLDLTAATPTDAAPVDLRIRDGIITEIGVGLARGADETALWADGRWALPGLWDRHVHLGQWALSTQRLDLSGTRSSAEVCAVLAEHLSRVPASGTTVQGYGHRTAIWDRQPSVAELDAVTGDVPTVLISGDAHHGWLNSTALRLLGMGPRDGIVEEAEWFELYSRLSELPGVGEPDDHQVRRVLADAVRRGVVGLVDLEFAPNHERWAERMALAGWVETPMPRIEAGIYPVDLDSALATGLATGDPIHPGSDLVRLGPLKIISDGSLSTRTAFCCEPYADGSALSSPYGVCNVTPDELRELLATAVRHRLTVALHAIGDAAVRDAVAAFDEAGATGSIEHAQLIGDAEIAAMARIGLVASVQPAHLLDDVDAMQRCWPDRTDRCFRTHTMVEAGVDVRFGSDAPVARLDPWLAMAAAVHRGATDHPAWHPDEAVDVTTALRCSTNGIDRLAVGGLGDVMVLDENPLSWQGSSAEVAERLAQTEVAATVVSGRLAHAVW</sequence>
<evidence type="ECO:0000313" key="3">
    <source>
        <dbReference type="Proteomes" id="UP000886842"/>
    </source>
</evidence>
<dbReference type="GO" id="GO:0016810">
    <property type="term" value="F:hydrolase activity, acting on carbon-nitrogen (but not peptide) bonds"/>
    <property type="evidence" value="ECO:0007669"/>
    <property type="project" value="InterPro"/>
</dbReference>
<dbReference type="PANTHER" id="PTHR22642">
    <property type="entry name" value="IMIDAZOLONEPROPIONASE"/>
    <property type="match status" value="1"/>
</dbReference>
<evidence type="ECO:0000313" key="2">
    <source>
        <dbReference type="EMBL" id="HIT75028.1"/>
    </source>
</evidence>
<dbReference type="Gene3D" id="3.20.20.140">
    <property type="entry name" value="Metal-dependent hydrolases"/>
    <property type="match status" value="1"/>
</dbReference>
<reference evidence="2" key="1">
    <citation type="submission" date="2020-10" db="EMBL/GenBank/DDBJ databases">
        <authorList>
            <person name="Gilroy R."/>
        </authorList>
    </citation>
    <scope>NUCLEOTIDE SEQUENCE</scope>
    <source>
        <strain evidence="2">ChiGjej1B1-24693</strain>
    </source>
</reference>
<gene>
    <name evidence="2" type="ORF">IAA98_05535</name>
</gene>
<proteinExistence type="predicted"/>
<dbReference type="AlphaFoldDB" id="A0A9D1GXZ6"/>